<dbReference type="Gene3D" id="2.60.40.1730">
    <property type="entry name" value="tricorn interacting facor f3 domain"/>
    <property type="match status" value="1"/>
</dbReference>
<dbReference type="Pfam" id="PF01433">
    <property type="entry name" value="Peptidase_M1"/>
    <property type="match status" value="1"/>
</dbReference>
<protein>
    <recommendedName>
        <fullName evidence="11">Aminopeptidase</fullName>
        <ecNumber evidence="11">3.4.11.-</ecNumber>
    </recommendedName>
</protein>
<evidence type="ECO:0000256" key="8">
    <source>
        <dbReference type="PIRSR" id="PIRSR634016-1"/>
    </source>
</evidence>
<dbReference type="FunFam" id="1.10.390.10:FF:000006">
    <property type="entry name" value="Puromycin-sensitive aminopeptidase"/>
    <property type="match status" value="1"/>
</dbReference>
<evidence type="ECO:0000256" key="9">
    <source>
        <dbReference type="PIRSR" id="PIRSR634016-3"/>
    </source>
</evidence>
<dbReference type="InterPro" id="IPR034016">
    <property type="entry name" value="M1_APN-typ"/>
</dbReference>
<feature type="active site" description="Proton acceptor" evidence="8">
    <location>
        <position position="155"/>
    </location>
</feature>
<dbReference type="GO" id="GO:0043171">
    <property type="term" value="P:peptide catabolic process"/>
    <property type="evidence" value="ECO:0007669"/>
    <property type="project" value="TreeGrafter"/>
</dbReference>
<dbReference type="InterPro" id="IPR024571">
    <property type="entry name" value="ERAP1-like_C_dom"/>
</dbReference>
<organism evidence="15">
    <name type="scientific">Wuchereria bancrofti</name>
    <dbReference type="NCBI Taxonomy" id="6293"/>
    <lineage>
        <taxon>Eukaryota</taxon>
        <taxon>Metazoa</taxon>
        <taxon>Ecdysozoa</taxon>
        <taxon>Nematoda</taxon>
        <taxon>Chromadorea</taxon>
        <taxon>Rhabditida</taxon>
        <taxon>Spirurina</taxon>
        <taxon>Spiruromorpha</taxon>
        <taxon>Filarioidea</taxon>
        <taxon>Onchocercidae</taxon>
        <taxon>Wuchereria</taxon>
    </lineage>
</organism>
<dbReference type="GO" id="GO:0070006">
    <property type="term" value="F:metalloaminopeptidase activity"/>
    <property type="evidence" value="ECO:0007669"/>
    <property type="project" value="TreeGrafter"/>
</dbReference>
<evidence type="ECO:0000256" key="1">
    <source>
        <dbReference type="ARBA" id="ARBA00010136"/>
    </source>
</evidence>
<evidence type="ECO:0000256" key="2">
    <source>
        <dbReference type="ARBA" id="ARBA00022438"/>
    </source>
</evidence>
<evidence type="ECO:0000256" key="5">
    <source>
        <dbReference type="ARBA" id="ARBA00022801"/>
    </source>
</evidence>
<dbReference type="PANTHER" id="PTHR11533">
    <property type="entry name" value="PROTEASE M1 ZINC METALLOPROTEASE"/>
    <property type="match status" value="1"/>
</dbReference>
<dbReference type="InterPro" id="IPR027268">
    <property type="entry name" value="Peptidase_M4/M1_CTD_sf"/>
</dbReference>
<feature type="binding site" evidence="9">
    <location>
        <position position="158"/>
    </location>
    <ligand>
        <name>Zn(2+)</name>
        <dbReference type="ChEBI" id="CHEBI:29105"/>
        <note>catalytic</note>
    </ligand>
</feature>
<evidence type="ECO:0000259" key="12">
    <source>
        <dbReference type="Pfam" id="PF01433"/>
    </source>
</evidence>
<feature type="domain" description="Peptidase M1 membrane alanine aminopeptidase" evidence="12">
    <location>
        <begin position="82"/>
        <end position="288"/>
    </location>
</feature>
<dbReference type="GO" id="GO:0006508">
    <property type="term" value="P:proteolysis"/>
    <property type="evidence" value="ECO:0007669"/>
    <property type="project" value="UniProtKB-KW"/>
</dbReference>
<dbReference type="InterPro" id="IPR014782">
    <property type="entry name" value="Peptidase_M1_dom"/>
</dbReference>
<feature type="binding site" evidence="9">
    <location>
        <position position="177"/>
    </location>
    <ligand>
        <name>Zn(2+)</name>
        <dbReference type="ChEBI" id="CHEBI:29105"/>
        <note>catalytic</note>
    </ligand>
</feature>
<dbReference type="EC" id="3.4.11.-" evidence="11"/>
<evidence type="ECO:0000256" key="10">
    <source>
        <dbReference type="PIRSR" id="PIRSR634016-4"/>
    </source>
</evidence>
<dbReference type="SUPFAM" id="SSF55486">
    <property type="entry name" value="Metalloproteases ('zincins'), catalytic domain"/>
    <property type="match status" value="1"/>
</dbReference>
<comment type="cofactor">
    <cofactor evidence="9 11">
        <name>Zn(2+)</name>
        <dbReference type="ChEBI" id="CHEBI:29105"/>
    </cofactor>
    <text evidence="9 11">Binds 1 zinc ion per subunit.</text>
</comment>
<accession>A0A1I8EZ91</accession>
<dbReference type="InterPro" id="IPR050344">
    <property type="entry name" value="Peptidase_M1_aminopeptidases"/>
</dbReference>
<dbReference type="GO" id="GO:0042277">
    <property type="term" value="F:peptide binding"/>
    <property type="evidence" value="ECO:0007669"/>
    <property type="project" value="TreeGrafter"/>
</dbReference>
<dbReference type="SUPFAM" id="SSF63737">
    <property type="entry name" value="Leukotriene A4 hydrolase N-terminal domain"/>
    <property type="match status" value="1"/>
</dbReference>
<dbReference type="Gene3D" id="1.10.390.10">
    <property type="entry name" value="Neutral Protease Domain 2"/>
    <property type="match status" value="1"/>
</dbReference>
<dbReference type="WBParaSite" id="maker-PairedContig_724-snap-gene-2.12-mRNA-1">
    <property type="protein sequence ID" value="maker-PairedContig_724-snap-gene-2.12-mRNA-1"/>
    <property type="gene ID" value="maker-PairedContig_724-snap-gene-2.12"/>
</dbReference>
<proteinExistence type="inferred from homology"/>
<dbReference type="Gene3D" id="1.25.50.20">
    <property type="match status" value="1"/>
</dbReference>
<reference evidence="15" key="1">
    <citation type="submission" date="2016-11" db="UniProtKB">
        <authorList>
            <consortium name="WormBaseParasite"/>
        </authorList>
    </citation>
    <scope>IDENTIFICATION</scope>
    <source>
        <strain evidence="15">pt0022</strain>
    </source>
</reference>
<dbReference type="PANTHER" id="PTHR11533:SF21">
    <property type="entry name" value="AMINOPEPTIDASE"/>
    <property type="match status" value="1"/>
</dbReference>
<dbReference type="Pfam" id="PF17900">
    <property type="entry name" value="Peptidase_M1_N"/>
    <property type="match status" value="1"/>
</dbReference>
<evidence type="ECO:0000256" key="4">
    <source>
        <dbReference type="ARBA" id="ARBA00022723"/>
    </source>
</evidence>
<keyword evidence="4 9" id="KW-0479">Metal-binding</keyword>
<sequence>MKATFRISIIHPMGTSAISNSPIRRYRHLNSKWSKTEFEVTPIMSTYLLAIAVSDFIFKFRHCGKIEVRVWCQSAMAYDIDYALHVACRLLKYYENFFSIPYPLKKLDIFTAPELRVLAMENWGLITVRQKLMFYNQRLNSLRERRVVTDVIAHEVAHMWFGNLATMRWWNDLWLNEGFATMMGQKAADFVENTTLRMSQCFAADITLKALSSDQHTTMTQPISLKENSDRIHGQDIKIIYNKGAAVIRMVESTIGEEVFRQGLNLYLVEFAYANAEKSDFLSSFSKIFKAIDHHHDPFLSTNFSVYDYIDSWIYQRGFPLFDKSVIILKLVSKYLILTIIVNLLIHNGKCRYLHEKMSKMKFIVKLSHGPHTFVLDPNFHGYYRVEYELNYWKLLIDHLLHKHNYFSVSTRLKLLDDAFVLAETGRIPYTIPMKMSLYLRNETKVVPFITFLTRFETILYRVHRHSNASLFNKYIQFLMEPSFDRIIKAETDSDVSHNMEFEFIRELIYLKMCVSGYQRCVRIFRSRLNELYDNCSQEMLSNPCNSLEASLRNIAYMVASKYGNQAELTFMINKFHAEEYHVERDRIFSALASSSNHSYIEVLVKEVLTKKEKDTDFRPKLYELSRKNYDNGAVGQYLFNNFAELFKRHEKYGPFFMLQMARGYGTNDDLQKLDIFEKKYAPLMKKLKPVISHIRADINRRMIWNTKYADEIIEFMSKCLQH</sequence>
<keyword evidence="7 11" id="KW-0482">Metalloprotease</keyword>
<feature type="site" description="Transition state stabilizer" evidence="10">
    <location>
        <position position="241"/>
    </location>
</feature>
<evidence type="ECO:0000256" key="3">
    <source>
        <dbReference type="ARBA" id="ARBA00022670"/>
    </source>
</evidence>
<evidence type="ECO:0000313" key="15">
    <source>
        <dbReference type="WBParaSite" id="maker-PairedContig_724-snap-gene-2.12-mRNA-1"/>
    </source>
</evidence>
<evidence type="ECO:0000259" key="14">
    <source>
        <dbReference type="Pfam" id="PF17900"/>
    </source>
</evidence>
<dbReference type="GO" id="GO:0008270">
    <property type="term" value="F:zinc ion binding"/>
    <property type="evidence" value="ECO:0007669"/>
    <property type="project" value="UniProtKB-UniRule"/>
</dbReference>
<dbReference type="PRINTS" id="PR00756">
    <property type="entry name" value="ALADIPTASE"/>
</dbReference>
<comment type="similarity">
    <text evidence="1 11">Belongs to the peptidase M1 family.</text>
</comment>
<feature type="binding site" evidence="9">
    <location>
        <position position="154"/>
    </location>
    <ligand>
        <name>Zn(2+)</name>
        <dbReference type="ChEBI" id="CHEBI:29105"/>
        <note>catalytic</note>
    </ligand>
</feature>
<dbReference type="GO" id="GO:0005615">
    <property type="term" value="C:extracellular space"/>
    <property type="evidence" value="ECO:0007669"/>
    <property type="project" value="TreeGrafter"/>
</dbReference>
<evidence type="ECO:0000256" key="11">
    <source>
        <dbReference type="RuleBase" id="RU364040"/>
    </source>
</evidence>
<dbReference type="CDD" id="cd09601">
    <property type="entry name" value="M1_APN-Q_like"/>
    <property type="match status" value="1"/>
</dbReference>
<evidence type="ECO:0000259" key="13">
    <source>
        <dbReference type="Pfam" id="PF11838"/>
    </source>
</evidence>
<evidence type="ECO:0000256" key="6">
    <source>
        <dbReference type="ARBA" id="ARBA00022833"/>
    </source>
</evidence>
<name>A0A1I8EZ91_WUCBA</name>
<dbReference type="GO" id="GO:0005737">
    <property type="term" value="C:cytoplasm"/>
    <property type="evidence" value="ECO:0007669"/>
    <property type="project" value="TreeGrafter"/>
</dbReference>
<keyword evidence="2 11" id="KW-0031">Aminopeptidase</keyword>
<keyword evidence="5 11" id="KW-0378">Hydrolase</keyword>
<dbReference type="GO" id="GO:0016020">
    <property type="term" value="C:membrane"/>
    <property type="evidence" value="ECO:0007669"/>
    <property type="project" value="TreeGrafter"/>
</dbReference>
<dbReference type="AlphaFoldDB" id="A0A1I8EZ91"/>
<dbReference type="InterPro" id="IPR042097">
    <property type="entry name" value="Aminopeptidase_N-like_N_sf"/>
</dbReference>
<keyword evidence="3 11" id="KW-0645">Protease</keyword>
<feature type="domain" description="ERAP1-like C-terminal" evidence="13">
    <location>
        <begin position="375"/>
        <end position="681"/>
    </location>
</feature>
<dbReference type="STRING" id="6293.A0A1I8EZ91"/>
<evidence type="ECO:0000256" key="7">
    <source>
        <dbReference type="ARBA" id="ARBA00023049"/>
    </source>
</evidence>
<dbReference type="InterPro" id="IPR001930">
    <property type="entry name" value="Peptidase_M1"/>
</dbReference>
<keyword evidence="6 9" id="KW-0862">Zinc</keyword>
<dbReference type="Pfam" id="PF11838">
    <property type="entry name" value="ERAP1_C"/>
    <property type="match status" value="1"/>
</dbReference>
<dbReference type="InterPro" id="IPR045357">
    <property type="entry name" value="Aminopeptidase_N-like_N"/>
</dbReference>
<feature type="domain" description="Aminopeptidase N-like N-terminal" evidence="14">
    <location>
        <begin position="1"/>
        <end position="48"/>
    </location>
</feature>